<dbReference type="AlphaFoldDB" id="A0A0A8Z801"/>
<reference evidence="1" key="1">
    <citation type="submission" date="2014-09" db="EMBL/GenBank/DDBJ databases">
        <authorList>
            <person name="Magalhaes I.L.F."/>
            <person name="Oliveira U."/>
            <person name="Santos F.R."/>
            <person name="Vidigal T.H.D.A."/>
            <person name="Brescovit A.D."/>
            <person name="Santos A.J."/>
        </authorList>
    </citation>
    <scope>NUCLEOTIDE SEQUENCE</scope>
    <source>
        <tissue evidence="1">Shoot tissue taken approximately 20 cm above the soil surface</tissue>
    </source>
</reference>
<protein>
    <submittedName>
        <fullName evidence="1">Uncharacterized protein</fullName>
    </submittedName>
</protein>
<sequence length="45" mass="5227">MNSQILFCNHIDLFSMLRMILKLQTPAPFHMCTQGPQYDPCLPCE</sequence>
<organism evidence="1">
    <name type="scientific">Arundo donax</name>
    <name type="common">Giant reed</name>
    <name type="synonym">Donax arundinaceus</name>
    <dbReference type="NCBI Taxonomy" id="35708"/>
    <lineage>
        <taxon>Eukaryota</taxon>
        <taxon>Viridiplantae</taxon>
        <taxon>Streptophyta</taxon>
        <taxon>Embryophyta</taxon>
        <taxon>Tracheophyta</taxon>
        <taxon>Spermatophyta</taxon>
        <taxon>Magnoliopsida</taxon>
        <taxon>Liliopsida</taxon>
        <taxon>Poales</taxon>
        <taxon>Poaceae</taxon>
        <taxon>PACMAD clade</taxon>
        <taxon>Arundinoideae</taxon>
        <taxon>Arundineae</taxon>
        <taxon>Arundo</taxon>
    </lineage>
</organism>
<name>A0A0A8Z801_ARUDO</name>
<reference evidence="1" key="2">
    <citation type="journal article" date="2015" name="Data Brief">
        <title>Shoot transcriptome of the giant reed, Arundo donax.</title>
        <authorList>
            <person name="Barrero R.A."/>
            <person name="Guerrero F.D."/>
            <person name="Moolhuijzen P."/>
            <person name="Goolsby J.A."/>
            <person name="Tidwell J."/>
            <person name="Bellgard S.E."/>
            <person name="Bellgard M.I."/>
        </authorList>
    </citation>
    <scope>NUCLEOTIDE SEQUENCE</scope>
    <source>
        <tissue evidence="1">Shoot tissue taken approximately 20 cm above the soil surface</tissue>
    </source>
</reference>
<dbReference type="EMBL" id="GBRH01264092">
    <property type="protein sequence ID" value="JAD33803.1"/>
    <property type="molecule type" value="Transcribed_RNA"/>
</dbReference>
<evidence type="ECO:0000313" key="1">
    <source>
        <dbReference type="EMBL" id="JAD33803.1"/>
    </source>
</evidence>
<proteinExistence type="predicted"/>
<accession>A0A0A8Z801</accession>